<accession>A0A2D0NFX3</accession>
<evidence type="ECO:0000256" key="1">
    <source>
        <dbReference type="SAM" id="Phobius"/>
    </source>
</evidence>
<sequence length="195" mass="21307">MPNFIFHLIGAMLIVTEYSKLTIMKRLSLFGLPVFFLALFGGTAFGQKLPAEKTYKAWVTSGIEMEIHQGYLYELQENAIRLYAERGGMHPENPFIDVPFEDVELLQVQGKGGRLIGTLLGAAAGFVVGVAANAALWKGYDSKGRAIKDPAGNVRIGLILAIPGTFIGRAIGGKKTTIPLNSNKREALERYILTH</sequence>
<comment type="caution">
    <text evidence="2">The sequence shown here is derived from an EMBL/GenBank/DDBJ whole genome shotgun (WGS) entry which is preliminary data.</text>
</comment>
<dbReference type="EMBL" id="PDUD01000011">
    <property type="protein sequence ID" value="PHN07069.1"/>
    <property type="molecule type" value="Genomic_DNA"/>
</dbReference>
<protein>
    <submittedName>
        <fullName evidence="2">Uncharacterized protein</fullName>
    </submittedName>
</protein>
<keyword evidence="1" id="KW-1133">Transmembrane helix</keyword>
<reference evidence="2 3" key="1">
    <citation type="submission" date="2017-10" db="EMBL/GenBank/DDBJ databases">
        <title>The draft genome sequence of Lewinella nigricans NBRC 102662.</title>
        <authorList>
            <person name="Wang K."/>
        </authorList>
    </citation>
    <scope>NUCLEOTIDE SEQUENCE [LARGE SCALE GENOMIC DNA]</scope>
    <source>
        <strain evidence="2 3">NBRC 102662</strain>
    </source>
</reference>
<organism evidence="2 3">
    <name type="scientific">Flavilitoribacter nigricans (strain ATCC 23147 / DSM 23189 / NBRC 102662 / NCIMB 1420 / SS-2)</name>
    <name type="common">Lewinella nigricans</name>
    <dbReference type="NCBI Taxonomy" id="1122177"/>
    <lineage>
        <taxon>Bacteria</taxon>
        <taxon>Pseudomonadati</taxon>
        <taxon>Bacteroidota</taxon>
        <taxon>Saprospiria</taxon>
        <taxon>Saprospirales</taxon>
        <taxon>Lewinellaceae</taxon>
        <taxon>Flavilitoribacter</taxon>
    </lineage>
</organism>
<keyword evidence="1" id="KW-0472">Membrane</keyword>
<gene>
    <name evidence="2" type="ORF">CRP01_07505</name>
</gene>
<name>A0A2D0NFX3_FLAN2</name>
<evidence type="ECO:0000313" key="3">
    <source>
        <dbReference type="Proteomes" id="UP000223913"/>
    </source>
</evidence>
<dbReference type="Proteomes" id="UP000223913">
    <property type="component" value="Unassembled WGS sequence"/>
</dbReference>
<feature type="transmembrane region" description="Helical" evidence="1">
    <location>
        <begin position="29"/>
        <end position="46"/>
    </location>
</feature>
<feature type="transmembrane region" description="Helical" evidence="1">
    <location>
        <begin position="115"/>
        <end position="136"/>
    </location>
</feature>
<keyword evidence="1" id="KW-0812">Transmembrane</keyword>
<evidence type="ECO:0000313" key="2">
    <source>
        <dbReference type="EMBL" id="PHN07069.1"/>
    </source>
</evidence>
<dbReference type="AlphaFoldDB" id="A0A2D0NFX3"/>
<keyword evidence="3" id="KW-1185">Reference proteome</keyword>
<proteinExistence type="predicted"/>